<dbReference type="EMBL" id="LR026963">
    <property type="protein sequence ID" value="VBB68729.1"/>
    <property type="molecule type" value="Genomic_DNA"/>
</dbReference>
<organism evidence="1">
    <name type="scientific">invertebrate metagenome</name>
    <dbReference type="NCBI Taxonomy" id="1711999"/>
    <lineage>
        <taxon>unclassified sequences</taxon>
        <taxon>metagenomes</taxon>
        <taxon>organismal metagenomes</taxon>
    </lineage>
</organism>
<gene>
    <name evidence="1" type="ORF">RIEGSTA812A_PEG_202</name>
</gene>
<protein>
    <submittedName>
        <fullName evidence="1">Uncharacterized protein</fullName>
    </submittedName>
</protein>
<name>A0A484H4P6_9ZZZZ</name>
<sequence>MNGLNHAVKTTQDHTLDPVQWKVISECACTRLIIIRWIG</sequence>
<proteinExistence type="predicted"/>
<evidence type="ECO:0000313" key="1">
    <source>
        <dbReference type="EMBL" id="VBB68729.1"/>
    </source>
</evidence>
<dbReference type="AlphaFoldDB" id="A0A484H4P6"/>
<reference evidence="1" key="1">
    <citation type="submission" date="2018-10" db="EMBL/GenBank/DDBJ databases">
        <authorList>
            <person name="Gruber-Vodicka H."/>
            <person name="Jaeckle O."/>
        </authorList>
    </citation>
    <scope>NUCLEOTIDE SEQUENCE</scope>
</reference>
<accession>A0A484H4P6</accession>